<evidence type="ECO:0000313" key="3">
    <source>
        <dbReference type="Proteomes" id="UP000217257"/>
    </source>
</evidence>
<gene>
    <name evidence="2" type="ORF">CYFUS_008801</name>
</gene>
<evidence type="ECO:0000313" key="2">
    <source>
        <dbReference type="EMBL" id="ATB43321.1"/>
    </source>
</evidence>
<name>A0A250JIV7_9BACT</name>
<dbReference type="Proteomes" id="UP000217257">
    <property type="component" value="Chromosome"/>
</dbReference>
<feature type="signal peptide" evidence="1">
    <location>
        <begin position="1"/>
        <end position="24"/>
    </location>
</feature>
<protein>
    <recommendedName>
        <fullName evidence="4">Peptidase M12A domain-containing protein</fullName>
    </recommendedName>
</protein>
<sequence length="352" mass="37727">MRFHRLWASAALLGAALAAPDARASLYWYNGVRGATPSVCFVGDALSSQPARVQQVLEYIGDFERAANIRFNYLGTCPAPIVLSNGNDWYGGDIRVVLPSTSVPFTGAVPGQGCPMFLDANGQYTGENNGWGSWSNAPDDLTANRGCRYNLKLGSDADASGVPWRNHTLHEFGHALGLAHEHVRDDVNTATCTAAGYGGTASAGHITLYDRQSVMHYAFSTCGIDGNYGQDGLSALDRLGLHIMYPEAARVAEFTGRTVIRSNEWLSLASTWRAAGAEAFAVSGFSWKLSGVTYSSSNSLYTSLGAGTYPFQLAYTDFLGRSYAYSGSVQVLTPPDYSARIVTPVAARLPLM</sequence>
<organism evidence="2 3">
    <name type="scientific">Cystobacter fuscus</name>
    <dbReference type="NCBI Taxonomy" id="43"/>
    <lineage>
        <taxon>Bacteria</taxon>
        <taxon>Pseudomonadati</taxon>
        <taxon>Myxococcota</taxon>
        <taxon>Myxococcia</taxon>
        <taxon>Myxococcales</taxon>
        <taxon>Cystobacterineae</taxon>
        <taxon>Archangiaceae</taxon>
        <taxon>Cystobacter</taxon>
    </lineage>
</organism>
<evidence type="ECO:0008006" key="4">
    <source>
        <dbReference type="Google" id="ProtNLM"/>
    </source>
</evidence>
<keyword evidence="1" id="KW-0732">Signal</keyword>
<reference evidence="2 3" key="1">
    <citation type="submission" date="2017-06" db="EMBL/GenBank/DDBJ databases">
        <title>Sequencing and comparative analysis of myxobacterial genomes.</title>
        <authorList>
            <person name="Rupp O."/>
            <person name="Goesmann A."/>
            <person name="Sogaard-Andersen L."/>
        </authorList>
    </citation>
    <scope>NUCLEOTIDE SEQUENCE [LARGE SCALE GENOMIC DNA]</scope>
    <source>
        <strain evidence="2 3">DSM 52655</strain>
    </source>
</reference>
<dbReference type="InterPro" id="IPR024079">
    <property type="entry name" value="MetalloPept_cat_dom_sf"/>
</dbReference>
<dbReference type="EMBL" id="CP022098">
    <property type="protein sequence ID" value="ATB43321.1"/>
    <property type="molecule type" value="Genomic_DNA"/>
</dbReference>
<dbReference type="GO" id="GO:0008237">
    <property type="term" value="F:metallopeptidase activity"/>
    <property type="evidence" value="ECO:0007669"/>
    <property type="project" value="InterPro"/>
</dbReference>
<dbReference type="RefSeq" id="WP_095990752.1">
    <property type="nucleotide sequence ID" value="NZ_CP022098.1"/>
</dbReference>
<dbReference type="KEGG" id="cfus:CYFUS_008801"/>
<evidence type="ECO:0000256" key="1">
    <source>
        <dbReference type="SAM" id="SignalP"/>
    </source>
</evidence>
<dbReference type="SUPFAM" id="SSF55486">
    <property type="entry name" value="Metalloproteases ('zincins'), catalytic domain"/>
    <property type="match status" value="1"/>
</dbReference>
<accession>A0A250JIV7</accession>
<dbReference type="Gene3D" id="3.40.390.10">
    <property type="entry name" value="Collagenase (Catalytic Domain)"/>
    <property type="match status" value="1"/>
</dbReference>
<feature type="chain" id="PRO_5013372580" description="Peptidase M12A domain-containing protein" evidence="1">
    <location>
        <begin position="25"/>
        <end position="352"/>
    </location>
</feature>
<proteinExistence type="predicted"/>
<dbReference type="AlphaFoldDB" id="A0A250JIV7"/>